<evidence type="ECO:0000256" key="1">
    <source>
        <dbReference type="SAM" id="MobiDB-lite"/>
    </source>
</evidence>
<protein>
    <submittedName>
        <fullName evidence="2">Uncharacterized protein</fullName>
    </submittedName>
</protein>
<organism evidence="2 3">
    <name type="scientific">Oryzias melastigma</name>
    <name type="common">Marine medaka</name>
    <dbReference type="NCBI Taxonomy" id="30732"/>
    <lineage>
        <taxon>Eukaryota</taxon>
        <taxon>Metazoa</taxon>
        <taxon>Chordata</taxon>
        <taxon>Craniata</taxon>
        <taxon>Vertebrata</taxon>
        <taxon>Euteleostomi</taxon>
        <taxon>Actinopterygii</taxon>
        <taxon>Neopterygii</taxon>
        <taxon>Teleostei</taxon>
        <taxon>Neoteleostei</taxon>
        <taxon>Acanthomorphata</taxon>
        <taxon>Ovalentaria</taxon>
        <taxon>Atherinomorphae</taxon>
        <taxon>Beloniformes</taxon>
        <taxon>Adrianichthyidae</taxon>
        <taxon>Oryziinae</taxon>
        <taxon>Oryzias</taxon>
    </lineage>
</organism>
<name>A0A834CSR8_ORYME</name>
<evidence type="ECO:0000313" key="3">
    <source>
        <dbReference type="Proteomes" id="UP000646548"/>
    </source>
</evidence>
<accession>A0A834CSR8</accession>
<evidence type="ECO:0000313" key="2">
    <source>
        <dbReference type="EMBL" id="KAF6732056.1"/>
    </source>
</evidence>
<comment type="caution">
    <text evidence="2">The sequence shown here is derived from an EMBL/GenBank/DDBJ whole genome shotgun (WGS) entry which is preliminary data.</text>
</comment>
<dbReference type="AlphaFoldDB" id="A0A834CSR8"/>
<feature type="region of interest" description="Disordered" evidence="1">
    <location>
        <begin position="112"/>
        <end position="170"/>
    </location>
</feature>
<dbReference type="Proteomes" id="UP000646548">
    <property type="component" value="Unassembled WGS sequence"/>
</dbReference>
<proteinExistence type="predicted"/>
<sequence>MLVQYLWKEADRLETAAVDPAPAVCRARFQAQANIDRCIYGQKGSEDNTFQEMWDLYRQYSKQKDQPDQFTDEDRIQKAHTSVRRWLNTPLTHITSVHMKRFRKYISEWSKKISPSSSSSQPKNTDRPVLSRPAALPKPPVSVPQTSRLPSTSQSPVTPVEPPVSDPPVELEGWEALNGIPSADINWLKEDPERGLFSAIQIYKDISGQLKRRRVMKSDRMWFYPPEPPGFISGALPAPHLFFQSRVFVWRRVGVWSQSTGESGPFSLEDIMSDGPGPGVELYPQVEDKVYHSDSEEQSDVLHAAPAHINVTNPNAAAHRQQAVLLETKEARLYLENKKVFPQPPPELLHQFTVLSKTAAD</sequence>
<reference evidence="2" key="1">
    <citation type="journal article" name="BMC Genomics">
        <title>Long-read sequencing and de novo genome assembly of marine medaka (Oryzias melastigma).</title>
        <authorList>
            <person name="Liang P."/>
            <person name="Saqib H.S.A."/>
            <person name="Ni X."/>
            <person name="Shen Y."/>
        </authorList>
    </citation>
    <scope>NUCLEOTIDE SEQUENCE</scope>
    <source>
        <strain evidence="2">Bigg-433</strain>
    </source>
</reference>
<dbReference type="EMBL" id="WKFB01000199">
    <property type="protein sequence ID" value="KAF6732056.1"/>
    <property type="molecule type" value="Genomic_DNA"/>
</dbReference>
<dbReference type="PANTHER" id="PTHR24401">
    <property type="entry name" value="SI:CH211-243P7.3-RELATED"/>
    <property type="match status" value="1"/>
</dbReference>
<dbReference type="PANTHER" id="PTHR24401:SF29">
    <property type="entry name" value="SI:CH211-243P7.3-RELATED"/>
    <property type="match status" value="1"/>
</dbReference>
<gene>
    <name evidence="2" type="ORF">FQA47_010847</name>
</gene>